<evidence type="ECO:0000313" key="3">
    <source>
        <dbReference type="EMBL" id="CAK9440993.1"/>
    </source>
</evidence>
<protein>
    <recommendedName>
        <fullName evidence="5">Topoisomerase I damage affected protein 11</fullName>
    </recommendedName>
</protein>
<name>A0ABP0ZSH0_9ASCO</name>
<keyword evidence="1" id="KW-0175">Coiled coil</keyword>
<feature type="region of interest" description="Disordered" evidence="2">
    <location>
        <begin position="339"/>
        <end position="392"/>
    </location>
</feature>
<evidence type="ECO:0000256" key="2">
    <source>
        <dbReference type="SAM" id="MobiDB-lite"/>
    </source>
</evidence>
<feature type="region of interest" description="Disordered" evidence="2">
    <location>
        <begin position="284"/>
        <end position="304"/>
    </location>
</feature>
<evidence type="ECO:0000256" key="1">
    <source>
        <dbReference type="SAM" id="Coils"/>
    </source>
</evidence>
<dbReference type="Proteomes" id="UP001497383">
    <property type="component" value="Chromosome 6"/>
</dbReference>
<dbReference type="RefSeq" id="XP_066831800.1">
    <property type="nucleotide sequence ID" value="XM_066975130.1"/>
</dbReference>
<feature type="compositionally biased region" description="Polar residues" evidence="2">
    <location>
        <begin position="58"/>
        <end position="68"/>
    </location>
</feature>
<gene>
    <name evidence="3" type="ORF">LODBEIA_P48620</name>
</gene>
<feature type="coiled-coil region" evidence="1">
    <location>
        <begin position="204"/>
        <end position="231"/>
    </location>
</feature>
<keyword evidence="4" id="KW-1185">Reference proteome</keyword>
<feature type="compositionally biased region" description="Basic and acidic residues" evidence="2">
    <location>
        <begin position="254"/>
        <end position="263"/>
    </location>
</feature>
<evidence type="ECO:0008006" key="5">
    <source>
        <dbReference type="Google" id="ProtNLM"/>
    </source>
</evidence>
<dbReference type="GeneID" id="92210058"/>
<feature type="compositionally biased region" description="Basic and acidic residues" evidence="2">
    <location>
        <begin position="372"/>
        <end position="390"/>
    </location>
</feature>
<organism evidence="3 4">
    <name type="scientific">Lodderomyces beijingensis</name>
    <dbReference type="NCBI Taxonomy" id="1775926"/>
    <lineage>
        <taxon>Eukaryota</taxon>
        <taxon>Fungi</taxon>
        <taxon>Dikarya</taxon>
        <taxon>Ascomycota</taxon>
        <taxon>Saccharomycotina</taxon>
        <taxon>Pichiomycetes</taxon>
        <taxon>Debaryomycetaceae</taxon>
        <taxon>Candida/Lodderomyces clade</taxon>
        <taxon>Lodderomyces</taxon>
    </lineage>
</organism>
<evidence type="ECO:0000313" key="4">
    <source>
        <dbReference type="Proteomes" id="UP001497383"/>
    </source>
</evidence>
<dbReference type="EMBL" id="OZ022410">
    <property type="protein sequence ID" value="CAK9440993.1"/>
    <property type="molecule type" value="Genomic_DNA"/>
</dbReference>
<proteinExistence type="predicted"/>
<feature type="compositionally biased region" description="Polar residues" evidence="2">
    <location>
        <begin position="30"/>
        <end position="50"/>
    </location>
</feature>
<feature type="compositionally biased region" description="Polar residues" evidence="2">
    <location>
        <begin position="101"/>
        <end position="128"/>
    </location>
</feature>
<feature type="region of interest" description="Disordered" evidence="2">
    <location>
        <begin position="424"/>
        <end position="482"/>
    </location>
</feature>
<sequence>MTEEPSTFPSITTDIHEPNDNVLQRAEKTPSPTKPNSLGLQLNSTSSLGSKRSPRQFKVQSAFETSSVGDKDKENQNSQGPTAQPVRKTPLPKSKGLNIFAVSSSVSQGSETPLANSSDYSRGTGSTQSHHRKRSSTLLSQSPLPLPLLSEASDSESYQEPPSSAHNKRYCDFKYDIPMPSQKELLNMNIDEQLRVLALKEMCLVEIKDQIQNLNTKLSSHEGELHHLREIIQKSLYQEIGGAASNSSAGTTFSRERTDSNPHDQAIESLKAKRRSSSINAQDVEHLQEPAPQPNSEQRTSKFWGGLSKPFNMLQQLDNLIQNEFEKSLVLDNKVRDHNRDSTASYKPRNSEDSVNSIGSISSPLHSKSSNTHRENRHERQERHDKKSEDMLQSVSSSIWSFVNEVKTNVLSSLNEDEIDAANYRNSKQSHTPNKNGTAGGLPNTQAKQPPESQTNGDNELLINFNDEGNDQLVDMGDERSK</sequence>
<feature type="compositionally biased region" description="Low complexity" evidence="2">
    <location>
        <begin position="136"/>
        <end position="156"/>
    </location>
</feature>
<accession>A0ABP0ZSH0</accession>
<feature type="region of interest" description="Disordered" evidence="2">
    <location>
        <begin position="243"/>
        <end position="263"/>
    </location>
</feature>
<feature type="compositionally biased region" description="Polar residues" evidence="2">
    <location>
        <begin position="244"/>
        <end position="253"/>
    </location>
</feature>
<feature type="region of interest" description="Disordered" evidence="2">
    <location>
        <begin position="1"/>
        <end position="167"/>
    </location>
</feature>
<feature type="compositionally biased region" description="Polar residues" evidence="2">
    <location>
        <begin position="1"/>
        <end position="13"/>
    </location>
</feature>
<feature type="compositionally biased region" description="Polar residues" evidence="2">
    <location>
        <begin position="424"/>
        <end position="458"/>
    </location>
</feature>
<reference evidence="3 4" key="1">
    <citation type="submission" date="2024-03" db="EMBL/GenBank/DDBJ databases">
        <authorList>
            <person name="Brejova B."/>
        </authorList>
    </citation>
    <scope>NUCLEOTIDE SEQUENCE [LARGE SCALE GENOMIC DNA]</scope>
    <source>
        <strain evidence="3 4">CBS 14171</strain>
    </source>
</reference>
<feature type="compositionally biased region" description="Polar residues" evidence="2">
    <location>
        <begin position="353"/>
        <end position="370"/>
    </location>
</feature>